<dbReference type="OrthoDB" id="5599269at2759"/>
<feature type="compositionally biased region" description="Low complexity" evidence="2">
    <location>
        <begin position="387"/>
        <end position="406"/>
    </location>
</feature>
<protein>
    <recommendedName>
        <fullName evidence="5">Sphingolipid long chain base-responsive protein LSP1</fullName>
    </recommendedName>
</protein>
<dbReference type="Pfam" id="PF13805">
    <property type="entry name" value="Pil1"/>
    <property type="match status" value="1"/>
</dbReference>
<dbReference type="GO" id="GO:0008289">
    <property type="term" value="F:lipid binding"/>
    <property type="evidence" value="ECO:0007669"/>
    <property type="project" value="TreeGrafter"/>
</dbReference>
<dbReference type="EMBL" id="KL198042">
    <property type="protein sequence ID" value="KDQ13701.1"/>
    <property type="molecule type" value="Genomic_DNA"/>
</dbReference>
<feature type="compositionally biased region" description="Low complexity" evidence="2">
    <location>
        <begin position="575"/>
        <end position="596"/>
    </location>
</feature>
<feature type="region of interest" description="Disordered" evidence="2">
    <location>
        <begin position="21"/>
        <end position="41"/>
    </location>
</feature>
<dbReference type="GO" id="GO:0070941">
    <property type="term" value="P:eisosome assembly"/>
    <property type="evidence" value="ECO:0007669"/>
    <property type="project" value="TreeGrafter"/>
</dbReference>
<evidence type="ECO:0000313" key="4">
    <source>
        <dbReference type="Proteomes" id="UP000027195"/>
    </source>
</evidence>
<evidence type="ECO:0000256" key="1">
    <source>
        <dbReference type="SAM" id="Coils"/>
    </source>
</evidence>
<feature type="compositionally biased region" description="Basic and acidic residues" evidence="2">
    <location>
        <begin position="560"/>
        <end position="573"/>
    </location>
</feature>
<feature type="coiled-coil region" evidence="1">
    <location>
        <begin position="186"/>
        <end position="220"/>
    </location>
</feature>
<dbReference type="STRING" id="930990.A0A067MQ25"/>
<evidence type="ECO:0000313" key="3">
    <source>
        <dbReference type="EMBL" id="KDQ13701.1"/>
    </source>
</evidence>
<dbReference type="InterPro" id="IPR027267">
    <property type="entry name" value="AH/BAR_dom_sf"/>
</dbReference>
<organism evidence="3 4">
    <name type="scientific">Botryobasidium botryosum (strain FD-172 SS1)</name>
    <dbReference type="NCBI Taxonomy" id="930990"/>
    <lineage>
        <taxon>Eukaryota</taxon>
        <taxon>Fungi</taxon>
        <taxon>Dikarya</taxon>
        <taxon>Basidiomycota</taxon>
        <taxon>Agaricomycotina</taxon>
        <taxon>Agaricomycetes</taxon>
        <taxon>Cantharellales</taxon>
        <taxon>Botryobasidiaceae</taxon>
        <taxon>Botryobasidium</taxon>
    </lineage>
</organism>
<accession>A0A067MQ25</accession>
<dbReference type="PANTHER" id="PTHR31962">
    <property type="entry name" value="SPHINGOLIPID LONG CHAIN BASE-RESPONSIVE PROTEIN PIL1"/>
    <property type="match status" value="1"/>
</dbReference>
<dbReference type="InParanoid" id="A0A067MQ25"/>
<dbReference type="GO" id="GO:0036286">
    <property type="term" value="C:eisosome filament"/>
    <property type="evidence" value="ECO:0007669"/>
    <property type="project" value="TreeGrafter"/>
</dbReference>
<proteinExistence type="predicted"/>
<feature type="compositionally biased region" description="Basic and acidic residues" evidence="2">
    <location>
        <begin position="324"/>
        <end position="344"/>
    </location>
</feature>
<dbReference type="InterPro" id="IPR028245">
    <property type="entry name" value="PIL1/LSP1"/>
</dbReference>
<evidence type="ECO:0008006" key="5">
    <source>
        <dbReference type="Google" id="ProtNLM"/>
    </source>
</evidence>
<feature type="compositionally biased region" description="Polar residues" evidence="2">
    <location>
        <begin position="451"/>
        <end position="466"/>
    </location>
</feature>
<feature type="region of interest" description="Disordered" evidence="2">
    <location>
        <begin position="440"/>
        <end position="652"/>
    </location>
</feature>
<dbReference type="GO" id="GO:0006897">
    <property type="term" value="P:endocytosis"/>
    <property type="evidence" value="ECO:0007669"/>
    <property type="project" value="TreeGrafter"/>
</dbReference>
<feature type="compositionally biased region" description="Low complexity" evidence="2">
    <location>
        <begin position="533"/>
        <end position="544"/>
    </location>
</feature>
<feature type="compositionally biased region" description="Pro residues" evidence="2">
    <location>
        <begin position="643"/>
        <end position="652"/>
    </location>
</feature>
<feature type="compositionally biased region" description="Basic and acidic residues" evidence="2">
    <location>
        <begin position="597"/>
        <end position="617"/>
    </location>
</feature>
<dbReference type="Proteomes" id="UP000027195">
    <property type="component" value="Unassembled WGS sequence"/>
</dbReference>
<reference evidence="4" key="1">
    <citation type="journal article" date="2014" name="Proc. Natl. Acad. Sci. U.S.A.">
        <title>Extensive sampling of basidiomycete genomes demonstrates inadequacy of the white-rot/brown-rot paradigm for wood decay fungi.</title>
        <authorList>
            <person name="Riley R."/>
            <person name="Salamov A.A."/>
            <person name="Brown D.W."/>
            <person name="Nagy L.G."/>
            <person name="Floudas D."/>
            <person name="Held B.W."/>
            <person name="Levasseur A."/>
            <person name="Lombard V."/>
            <person name="Morin E."/>
            <person name="Otillar R."/>
            <person name="Lindquist E.A."/>
            <person name="Sun H."/>
            <person name="LaButti K.M."/>
            <person name="Schmutz J."/>
            <person name="Jabbour D."/>
            <person name="Luo H."/>
            <person name="Baker S.E."/>
            <person name="Pisabarro A.G."/>
            <person name="Walton J.D."/>
            <person name="Blanchette R.A."/>
            <person name="Henrissat B."/>
            <person name="Martin F."/>
            <person name="Cullen D."/>
            <person name="Hibbett D.S."/>
            <person name="Grigoriev I.V."/>
        </authorList>
    </citation>
    <scope>NUCLEOTIDE SEQUENCE [LARGE SCALE GENOMIC DNA]</scope>
    <source>
        <strain evidence="4">FD-172 SS1</strain>
    </source>
</reference>
<feature type="region of interest" description="Disordered" evidence="2">
    <location>
        <begin position="384"/>
        <end position="406"/>
    </location>
</feature>
<feature type="compositionally biased region" description="Polar residues" evidence="2">
    <location>
        <begin position="347"/>
        <end position="363"/>
    </location>
</feature>
<gene>
    <name evidence="3" type="ORF">BOTBODRAFT_55936</name>
</gene>
<dbReference type="PANTHER" id="PTHR31962:SF1">
    <property type="entry name" value="SPHINGOLIPID LONG CHAIN BASE-RESPONSIVE PROTEIN PIL1"/>
    <property type="match status" value="1"/>
</dbReference>
<sequence>MPRFLDSLAGKAEKAFNNLTAGTPLQSQSGGVGHEQIDPGLAQANYGQSSGRHHAIENIQHSIRALNYQYNPQIRGEKRQLLLTISAQKGVALDLSGLGRDSQMFSKEYYHWGQEQGEDLKDVTDRLAYLNFVSGSLASQLAQSLEHSRNSLKMIRDAENALIPRRNARAALQAQITKLEHDGGRAPGADKKIAELRAQLDNANRDDEHQERELEDIKRRAILDGETAKWDAFREFGEKTVMLAQASRSLLAELPEHPPTPQNPYRGGAQTAAIRSTLQRALEGYQLGTDANFPGSPTGLRTDPFSDPVDRKDPNLLNPIAHPSFDDKSDSRSFGETHKNELDRIPSISSQTGHNVPGQQAQQPGVEEMVPGTSPPTTAFYGHGFAPHSTSPLSTPHPAGSGPSSISSGLGAPIPMVASPYSGASPAPIDTIALNNAPAVIPPTRDGETPKASSPVVTLLPQSSPVVNAPPGSAAEFATSPPTVAETGVPLTGGQSGPGPASGTLSPRKGSDVLPSGPQSFADGPFRQSDATPHSQTASSQQQPPSIPPRPQSQYESAEEEKKRLQREDREKVLAGGSASPAAQGQSQGPFGPGQQPKHETAEEEKKRLEREERERVLSGNSGANAGAGGPGYGKNEKEDDNIPPPYNEDLV</sequence>
<keyword evidence="4" id="KW-1185">Reference proteome</keyword>
<dbReference type="HOGENOM" id="CLU_019994_0_0_1"/>
<dbReference type="Gene3D" id="1.20.1270.60">
    <property type="entry name" value="Arfaptin homology (AH) domain/BAR domain"/>
    <property type="match status" value="1"/>
</dbReference>
<keyword evidence="1" id="KW-0175">Coiled coil</keyword>
<feature type="region of interest" description="Disordered" evidence="2">
    <location>
        <begin position="288"/>
        <end position="368"/>
    </location>
</feature>
<evidence type="ECO:0000256" key="2">
    <source>
        <dbReference type="SAM" id="MobiDB-lite"/>
    </source>
</evidence>
<dbReference type="AlphaFoldDB" id="A0A067MQ25"/>
<dbReference type="GO" id="GO:0005886">
    <property type="term" value="C:plasma membrane"/>
    <property type="evidence" value="ECO:0007669"/>
    <property type="project" value="TreeGrafter"/>
</dbReference>
<name>A0A067MQ25_BOTB1</name>